<organism evidence="1 2">
    <name type="scientific">Caerostris darwini</name>
    <dbReference type="NCBI Taxonomy" id="1538125"/>
    <lineage>
        <taxon>Eukaryota</taxon>
        <taxon>Metazoa</taxon>
        <taxon>Ecdysozoa</taxon>
        <taxon>Arthropoda</taxon>
        <taxon>Chelicerata</taxon>
        <taxon>Arachnida</taxon>
        <taxon>Araneae</taxon>
        <taxon>Araneomorphae</taxon>
        <taxon>Entelegynae</taxon>
        <taxon>Araneoidea</taxon>
        <taxon>Araneidae</taxon>
        <taxon>Caerostris</taxon>
    </lineage>
</organism>
<evidence type="ECO:0000313" key="1">
    <source>
        <dbReference type="EMBL" id="GIY50702.1"/>
    </source>
</evidence>
<name>A0AAV4TZE3_9ARAC</name>
<proteinExistence type="predicted"/>
<sequence length="115" mass="12344">MENPTPSPPRSFLSCPWYLIGLYVRILALINKLASTNLVHGRAPEIVEEQVGPGARRSQVSVFSDGGHVIEDEPAVEGAPVTQTRPGAQQGVAQGATLQETTCRPSIVFISESFD</sequence>
<dbReference type="Proteomes" id="UP001054837">
    <property type="component" value="Unassembled WGS sequence"/>
</dbReference>
<comment type="caution">
    <text evidence="1">The sequence shown here is derived from an EMBL/GenBank/DDBJ whole genome shotgun (WGS) entry which is preliminary data.</text>
</comment>
<keyword evidence="2" id="KW-1185">Reference proteome</keyword>
<accession>A0AAV4TZE3</accession>
<evidence type="ECO:0000313" key="2">
    <source>
        <dbReference type="Proteomes" id="UP001054837"/>
    </source>
</evidence>
<protein>
    <submittedName>
        <fullName evidence="1">Uncharacterized protein</fullName>
    </submittedName>
</protein>
<gene>
    <name evidence="1" type="ORF">CDAR_515881</name>
</gene>
<reference evidence="1 2" key="1">
    <citation type="submission" date="2021-06" db="EMBL/GenBank/DDBJ databases">
        <title>Caerostris darwini draft genome.</title>
        <authorList>
            <person name="Kono N."/>
            <person name="Arakawa K."/>
        </authorList>
    </citation>
    <scope>NUCLEOTIDE SEQUENCE [LARGE SCALE GENOMIC DNA]</scope>
</reference>
<dbReference type="AlphaFoldDB" id="A0AAV4TZE3"/>
<dbReference type="EMBL" id="BPLQ01010429">
    <property type="protein sequence ID" value="GIY50702.1"/>
    <property type="molecule type" value="Genomic_DNA"/>
</dbReference>